<keyword evidence="1" id="KW-0812">Transmembrane</keyword>
<dbReference type="Proteomes" id="UP000199377">
    <property type="component" value="Unassembled WGS sequence"/>
</dbReference>
<keyword evidence="1" id="KW-0472">Membrane</keyword>
<evidence type="ECO:0000256" key="1">
    <source>
        <dbReference type="SAM" id="Phobius"/>
    </source>
</evidence>
<reference evidence="2 3" key="1">
    <citation type="submission" date="2016-10" db="EMBL/GenBank/DDBJ databases">
        <authorList>
            <person name="de Groot N.N."/>
        </authorList>
    </citation>
    <scope>NUCLEOTIDE SEQUENCE [LARGE SCALE GENOMIC DNA]</scope>
    <source>
        <strain evidence="2 3">CGMCC 1.11030</strain>
    </source>
</reference>
<organism evidence="2 3">
    <name type="scientific">Albimonas pacifica</name>
    <dbReference type="NCBI Taxonomy" id="1114924"/>
    <lineage>
        <taxon>Bacteria</taxon>
        <taxon>Pseudomonadati</taxon>
        <taxon>Pseudomonadota</taxon>
        <taxon>Alphaproteobacteria</taxon>
        <taxon>Rhodobacterales</taxon>
        <taxon>Paracoccaceae</taxon>
        <taxon>Albimonas</taxon>
    </lineage>
</organism>
<keyword evidence="1" id="KW-1133">Transmembrane helix</keyword>
<evidence type="ECO:0000313" key="3">
    <source>
        <dbReference type="Proteomes" id="UP000199377"/>
    </source>
</evidence>
<sequence length="169" mass="17734">MASTEAGPRRGRSVRGAKISVAASFVLLIAIALHGLTLGLGQALGPDARMAGWIEALAARTDPDAAARLELFEIRRRFRDRVAQCTGVAASTWPVHLDDMPGRALLRHGSEAMPSLTVDFTALQASGLGGDFLRRGEGGEIPPERIEEILAAGLLGVFEPGSPCPPSAD</sequence>
<accession>A0A1I3KA06</accession>
<dbReference type="OrthoDB" id="9977116at2"/>
<name>A0A1I3KA06_9RHOB</name>
<keyword evidence="3" id="KW-1185">Reference proteome</keyword>
<dbReference type="AlphaFoldDB" id="A0A1I3KA06"/>
<feature type="transmembrane region" description="Helical" evidence="1">
    <location>
        <begin position="21"/>
        <end position="41"/>
    </location>
</feature>
<gene>
    <name evidence="2" type="ORF">SAMN05216258_108361</name>
</gene>
<dbReference type="RefSeq" id="WP_092862202.1">
    <property type="nucleotide sequence ID" value="NZ_FOQH01000008.1"/>
</dbReference>
<dbReference type="EMBL" id="FOQH01000008">
    <property type="protein sequence ID" value="SFI69336.1"/>
    <property type="molecule type" value="Genomic_DNA"/>
</dbReference>
<proteinExistence type="predicted"/>
<protein>
    <submittedName>
        <fullName evidence="2">Uncharacterized protein</fullName>
    </submittedName>
</protein>
<evidence type="ECO:0000313" key="2">
    <source>
        <dbReference type="EMBL" id="SFI69336.1"/>
    </source>
</evidence>